<dbReference type="PROSITE" id="PS51257">
    <property type="entry name" value="PROKAR_LIPOPROTEIN"/>
    <property type="match status" value="1"/>
</dbReference>
<comment type="caution">
    <text evidence="3">The sequence shown here is derived from an EMBL/GenBank/DDBJ whole genome shotgun (WGS) entry which is preliminary data.</text>
</comment>
<feature type="signal peptide" evidence="2">
    <location>
        <begin position="1"/>
        <end position="24"/>
    </location>
</feature>
<dbReference type="AlphaFoldDB" id="A0A2A5J3R7"/>
<dbReference type="Proteomes" id="UP000230886">
    <property type="component" value="Unassembled WGS sequence"/>
</dbReference>
<feature type="region of interest" description="Disordered" evidence="1">
    <location>
        <begin position="26"/>
        <end position="63"/>
    </location>
</feature>
<proteinExistence type="predicted"/>
<accession>A0A2A5J3R7</accession>
<gene>
    <name evidence="3" type="ORF">CHR55_29740</name>
</gene>
<dbReference type="EMBL" id="NOVD01000048">
    <property type="protein sequence ID" value="PCK23631.1"/>
    <property type="molecule type" value="Genomic_DNA"/>
</dbReference>
<feature type="region of interest" description="Disordered" evidence="1">
    <location>
        <begin position="190"/>
        <end position="212"/>
    </location>
</feature>
<evidence type="ECO:0000256" key="1">
    <source>
        <dbReference type="SAM" id="MobiDB-lite"/>
    </source>
</evidence>
<evidence type="ECO:0000256" key="2">
    <source>
        <dbReference type="SAM" id="SignalP"/>
    </source>
</evidence>
<name>A0A2A5J3R7_RHOSG</name>
<evidence type="ECO:0008006" key="5">
    <source>
        <dbReference type="Google" id="ProtNLM"/>
    </source>
</evidence>
<reference evidence="3 4" key="1">
    <citation type="submission" date="2017-07" db="EMBL/GenBank/DDBJ databases">
        <title>Draft sequence of Rhodococcus enclensis 23b-28.</title>
        <authorList>
            <person name="Besaury L."/>
            <person name="Sancelme M."/>
            <person name="Amato P."/>
            <person name="Lallement A."/>
            <person name="Delort A.-M."/>
        </authorList>
    </citation>
    <scope>NUCLEOTIDE SEQUENCE [LARGE SCALE GENOMIC DNA]</scope>
    <source>
        <strain evidence="3 4">23b-28</strain>
    </source>
</reference>
<keyword evidence="2" id="KW-0732">Signal</keyword>
<feature type="chain" id="PRO_5012630704" description="Lipoprotein" evidence="2">
    <location>
        <begin position="25"/>
        <end position="212"/>
    </location>
</feature>
<organism evidence="3 4">
    <name type="scientific">Rhodococcus qingshengii</name>
    <dbReference type="NCBI Taxonomy" id="334542"/>
    <lineage>
        <taxon>Bacteria</taxon>
        <taxon>Bacillati</taxon>
        <taxon>Actinomycetota</taxon>
        <taxon>Actinomycetes</taxon>
        <taxon>Mycobacteriales</taxon>
        <taxon>Nocardiaceae</taxon>
        <taxon>Rhodococcus</taxon>
        <taxon>Rhodococcus erythropolis group</taxon>
    </lineage>
</organism>
<sequence length="212" mass="22977">MSSVKRAAAIACMGVFLTACGGQAADHPESSASTTATIPGFTASAEPSAPHEYEPPYAPPTAIRGNSVEAAEATAQHFIVGWTTFVPWDFEPADDWFARWQETASPEFLGQMQTSVNQIWSWTWNEKRKAFDSRVERVDSTSISPDGKSAVTRVTISRLILGMDQRVDQREEQILTYDVHMDLSRSGKPKVTGAVEIRSDSPPAAATVGEGG</sequence>
<evidence type="ECO:0000313" key="3">
    <source>
        <dbReference type="EMBL" id="PCK23631.1"/>
    </source>
</evidence>
<evidence type="ECO:0000313" key="4">
    <source>
        <dbReference type="Proteomes" id="UP000230886"/>
    </source>
</evidence>
<protein>
    <recommendedName>
        <fullName evidence="5">Lipoprotein</fullName>
    </recommendedName>
</protein>